<reference evidence="3 4" key="1">
    <citation type="submission" date="2024-11" db="EMBL/GenBank/DDBJ databases">
        <authorList>
            <person name="Heng Y.C."/>
            <person name="Lim A.C.H."/>
            <person name="Lee J.K.Y."/>
            <person name="Kittelmann S."/>
        </authorList>
    </citation>
    <scope>NUCLEOTIDE SEQUENCE [LARGE SCALE GENOMIC DNA]</scope>
    <source>
        <strain evidence="3 4">WILCCON 0112</strain>
    </source>
</reference>
<evidence type="ECO:0000259" key="2">
    <source>
        <dbReference type="Pfam" id="PF01370"/>
    </source>
</evidence>
<dbReference type="Pfam" id="PF01370">
    <property type="entry name" value="Epimerase"/>
    <property type="match status" value="1"/>
</dbReference>
<dbReference type="Gene3D" id="3.40.50.720">
    <property type="entry name" value="NAD(P)-binding Rossmann-like Domain"/>
    <property type="match status" value="1"/>
</dbReference>
<name>A0ABW8S3N0_9CLOT</name>
<dbReference type="SUPFAM" id="SSF51735">
    <property type="entry name" value="NAD(P)-binding Rossmann-fold domains"/>
    <property type="match status" value="1"/>
</dbReference>
<evidence type="ECO:0000313" key="3">
    <source>
        <dbReference type="EMBL" id="MFL0165443.1"/>
    </source>
</evidence>
<dbReference type="EMBL" id="JBJIAB010000010">
    <property type="protein sequence ID" value="MFL0165443.1"/>
    <property type="molecule type" value="Genomic_DNA"/>
</dbReference>
<dbReference type="Proteomes" id="UP001623600">
    <property type="component" value="Unassembled WGS sequence"/>
</dbReference>
<evidence type="ECO:0000256" key="1">
    <source>
        <dbReference type="ARBA" id="ARBA00007637"/>
    </source>
</evidence>
<organism evidence="3 4">
    <name type="scientific">Candidatus Clostridium helianthi</name>
    <dbReference type="NCBI Taxonomy" id="3381660"/>
    <lineage>
        <taxon>Bacteria</taxon>
        <taxon>Bacillati</taxon>
        <taxon>Bacillota</taxon>
        <taxon>Clostridia</taxon>
        <taxon>Eubacteriales</taxon>
        <taxon>Clostridiaceae</taxon>
        <taxon>Clostridium</taxon>
    </lineage>
</organism>
<dbReference type="PANTHER" id="PTHR43000">
    <property type="entry name" value="DTDP-D-GLUCOSE 4,6-DEHYDRATASE-RELATED"/>
    <property type="match status" value="1"/>
</dbReference>
<dbReference type="InterPro" id="IPR001509">
    <property type="entry name" value="Epimerase_deHydtase"/>
</dbReference>
<accession>A0ABW8S3N0</accession>
<proteinExistence type="inferred from homology"/>
<comment type="similarity">
    <text evidence="1">Belongs to the NAD(P)-dependent epimerase/dehydratase family.</text>
</comment>
<sequence length="341" mass="38505">MKDILLDDFKYVLSSNLNWEKLSGKVVLVTGGTGFIGSLIIRYLNFLNDYKYDIKVIAIVRDVAKAEFMYHDSKVKLIKGDVCNLPLIKDKVDFIFHCAATTRSKDMVEHPTEVSGGIVNGTMNICKLANEKQVKSMVYLSSMEVYGATSKGMQILTENDLGSIEILNTRSCYSLGKRMAENICYSYYVEYNVPIKIARLAQTFGAGILPEENRVFAQFAKSVIENRDIILHTMGDSRGNYCYSADSIVAIFKLLLEGEDGEAYNIVNEETSMTIFEMAELVAQKIAKNRIKVIIDIANQHNYGFAPKTEIRLSAEKMKQLGWKPTIGLLEAYQRMIKWLN</sequence>
<protein>
    <submittedName>
        <fullName evidence="3">NAD-dependent epimerase/dehydratase family protein</fullName>
    </submittedName>
</protein>
<comment type="caution">
    <text evidence="3">The sequence shown here is derived from an EMBL/GenBank/DDBJ whole genome shotgun (WGS) entry which is preliminary data.</text>
</comment>
<dbReference type="RefSeq" id="WP_406761104.1">
    <property type="nucleotide sequence ID" value="NZ_JBJIAB010000010.1"/>
</dbReference>
<keyword evidence="4" id="KW-1185">Reference proteome</keyword>
<gene>
    <name evidence="3" type="ORF">ACJDTP_10230</name>
</gene>
<dbReference type="InterPro" id="IPR036291">
    <property type="entry name" value="NAD(P)-bd_dom_sf"/>
</dbReference>
<evidence type="ECO:0000313" key="4">
    <source>
        <dbReference type="Proteomes" id="UP001623600"/>
    </source>
</evidence>
<feature type="domain" description="NAD-dependent epimerase/dehydratase" evidence="2">
    <location>
        <begin position="27"/>
        <end position="266"/>
    </location>
</feature>